<protein>
    <submittedName>
        <fullName evidence="2">Uncharacterized protein</fullName>
    </submittedName>
</protein>
<proteinExistence type="predicted"/>
<dbReference type="EMBL" id="MEZY01000011">
    <property type="protein sequence ID" value="OGD65432.1"/>
    <property type="molecule type" value="Genomic_DNA"/>
</dbReference>
<accession>A0A1F5EDE4</accession>
<dbReference type="Proteomes" id="UP000178583">
    <property type="component" value="Unassembled WGS sequence"/>
</dbReference>
<evidence type="ECO:0000313" key="3">
    <source>
        <dbReference type="Proteomes" id="UP000178583"/>
    </source>
</evidence>
<feature type="compositionally biased region" description="Gly residues" evidence="1">
    <location>
        <begin position="533"/>
        <end position="545"/>
    </location>
</feature>
<comment type="caution">
    <text evidence="2">The sequence shown here is derived from an EMBL/GenBank/DDBJ whole genome shotgun (WGS) entry which is preliminary data.</text>
</comment>
<evidence type="ECO:0000256" key="1">
    <source>
        <dbReference type="SAM" id="MobiDB-lite"/>
    </source>
</evidence>
<dbReference type="STRING" id="1797472.A2215_03545"/>
<organism evidence="2 3">
    <name type="scientific">Candidatus Berkelbacteria bacterium RIFOXYA2_FULL_43_10</name>
    <dbReference type="NCBI Taxonomy" id="1797472"/>
    <lineage>
        <taxon>Bacteria</taxon>
        <taxon>Candidatus Berkelbacteria</taxon>
    </lineage>
</organism>
<dbReference type="AlphaFoldDB" id="A0A1F5EDE4"/>
<name>A0A1F5EDE4_9BACT</name>
<feature type="region of interest" description="Disordered" evidence="1">
    <location>
        <begin position="522"/>
        <end position="552"/>
    </location>
</feature>
<gene>
    <name evidence="2" type="ORF">A2215_03545</name>
</gene>
<sequence length="757" mass="82508">MISKTWSRSLIFFFALLFTLQPLFSFPKIPIVKASPPTPTSGCSIIYNADRTRRQIKCSFSGQELLFDYFASYKWKGYFEYLSNDIRNYWSLRGLTSSGFKDYALLTNEDNSLITDVGINTSKDEADSVCIINPMYECLNLDDVSIDASAIDVRFVGVKDGFSDGWAETIDGKRNFLKLSESAEDSLGSLKPMYDSLGILVDLVGELRSLKVGAFARPDPSAETLAQCGSKHIPPISSNPGGTQALIFSMRDEMVESLKALSFGTSDTDGEGKRQEAIKIVEEIFGDWENALSNDRDKQLYEMFYAKKLNATYPDVPIDENTMIKFRDLVTKVGGHPEIGFDARDSLGLLGNAFDSAGSGNVALGVAIANPFLGAITGGLAIGDWITRLQNKSELKTLLKEEIEVIVAYKYIKMNLLYNQCALGVGDTNFAIFNQKYLDQIEQLLKSTENIADPYAGTDDKTVCDDVKGNWIMAMLGQAFCGLAMIFKQWADQAYNFALGLMNESLGLDTYINDSQIKDTSTPASVFSPSGGTSSGSGSGGGTTGGTPFDTTKISKYTQVDATAPEATKEKSGQSAECQAYATGTLGIDASTFKQYSKDEIEAMIRTEVSAQWAKLSETEKHGATESDAQNAILAYACTEDAAMVFFEQSGSRYVPKHDSCTVQLLSITADKWGCVGSLSSVCGSGATSSNKCNNRKAIALNWDVKYAIFTGVAEHIGAFKSVSGTGQERWKNAIVRVANDGRGFASFQSCWDIYFK</sequence>
<reference evidence="2 3" key="1">
    <citation type="journal article" date="2016" name="Nat. Commun.">
        <title>Thousands of microbial genomes shed light on interconnected biogeochemical processes in an aquifer system.</title>
        <authorList>
            <person name="Anantharaman K."/>
            <person name="Brown C.T."/>
            <person name="Hug L.A."/>
            <person name="Sharon I."/>
            <person name="Castelle C.J."/>
            <person name="Probst A.J."/>
            <person name="Thomas B.C."/>
            <person name="Singh A."/>
            <person name="Wilkins M.J."/>
            <person name="Karaoz U."/>
            <person name="Brodie E.L."/>
            <person name="Williams K.H."/>
            <person name="Hubbard S.S."/>
            <person name="Banfield J.F."/>
        </authorList>
    </citation>
    <scope>NUCLEOTIDE SEQUENCE [LARGE SCALE GENOMIC DNA]</scope>
</reference>
<evidence type="ECO:0000313" key="2">
    <source>
        <dbReference type="EMBL" id="OGD65432.1"/>
    </source>
</evidence>